<feature type="domain" description="Tetratricopeptide repeat protein 21A/21B second ARM" evidence="5">
    <location>
        <begin position="269"/>
        <end position="542"/>
    </location>
</feature>
<evidence type="ECO:0000259" key="6">
    <source>
        <dbReference type="Pfam" id="PF25062"/>
    </source>
</evidence>
<evidence type="ECO:0008006" key="12">
    <source>
        <dbReference type="Google" id="ProtNLM"/>
    </source>
</evidence>
<dbReference type="GO" id="GO:0030991">
    <property type="term" value="C:intraciliary transport particle A"/>
    <property type="evidence" value="ECO:0007669"/>
    <property type="project" value="TreeGrafter"/>
</dbReference>
<proteinExistence type="inferred from homology"/>
<dbReference type="InterPro" id="IPR056833">
    <property type="entry name" value="ARM_TT21_N"/>
</dbReference>
<feature type="repeat" description="TPR" evidence="4">
    <location>
        <begin position="916"/>
        <end position="949"/>
    </location>
</feature>
<evidence type="ECO:0000256" key="1">
    <source>
        <dbReference type="ARBA" id="ARBA00010935"/>
    </source>
</evidence>
<dbReference type="EMBL" id="JAQQBR010001831">
    <property type="protein sequence ID" value="KAK0167923.1"/>
    <property type="molecule type" value="Genomic_DNA"/>
</dbReference>
<dbReference type="InterPro" id="IPR056832">
    <property type="entry name" value="ARM_TT21_2nd"/>
</dbReference>
<feature type="domain" description="Tetratricopeptide repeat protein 21A/21B N-terminal ARM repeat" evidence="6">
    <location>
        <begin position="13"/>
        <end position="232"/>
    </location>
</feature>
<gene>
    <name evidence="10" type="ORF">PV327_001776</name>
</gene>
<dbReference type="InterPro" id="IPR019734">
    <property type="entry name" value="TPR_rpt"/>
</dbReference>
<dbReference type="Pfam" id="PF25062">
    <property type="entry name" value="ARM_TT21_N"/>
    <property type="match status" value="1"/>
</dbReference>
<feature type="domain" description="Tetratricopeptide repeat protein 21A/21B fourth ARM" evidence="9">
    <location>
        <begin position="757"/>
        <end position="909"/>
    </location>
</feature>
<evidence type="ECO:0000259" key="8">
    <source>
        <dbReference type="Pfam" id="PF25064"/>
    </source>
</evidence>
<reference evidence="10" key="2">
    <citation type="submission" date="2023-03" db="EMBL/GenBank/DDBJ databases">
        <authorList>
            <person name="Inwood S.N."/>
            <person name="Skelly J.G."/>
            <person name="Guhlin J."/>
            <person name="Harrop T.W.R."/>
            <person name="Goldson S.G."/>
            <person name="Dearden P.K."/>
        </authorList>
    </citation>
    <scope>NUCLEOTIDE SEQUENCE</scope>
    <source>
        <strain evidence="10">Lincoln</strain>
        <tissue evidence="10">Whole body</tissue>
    </source>
</reference>
<dbReference type="Gene3D" id="1.25.40.10">
    <property type="entry name" value="Tetratricopeptide repeat domain"/>
    <property type="match status" value="6"/>
</dbReference>
<feature type="repeat" description="TPR" evidence="4">
    <location>
        <begin position="721"/>
        <end position="754"/>
    </location>
</feature>
<evidence type="ECO:0000256" key="2">
    <source>
        <dbReference type="ARBA" id="ARBA00022737"/>
    </source>
</evidence>
<dbReference type="Pfam" id="PF25060">
    <property type="entry name" value="ARM_TT21_2nd"/>
    <property type="match status" value="1"/>
</dbReference>
<feature type="domain" description="Tetratricopeptide repeat protein 21A/21B C-terminal ARM" evidence="7">
    <location>
        <begin position="1096"/>
        <end position="1306"/>
    </location>
</feature>
<dbReference type="InterPro" id="IPR056834">
    <property type="entry name" value="ARM_TT21_C"/>
</dbReference>
<dbReference type="PROSITE" id="PS50005">
    <property type="entry name" value="TPR"/>
    <property type="match status" value="2"/>
</dbReference>
<keyword evidence="3 4" id="KW-0802">TPR repeat</keyword>
<name>A0AA39FEC7_MICHY</name>
<dbReference type="FunFam" id="1.25.40.10:FF:000197">
    <property type="entry name" value="Tetratricopeptide repeat domain 21B"/>
    <property type="match status" value="1"/>
</dbReference>
<evidence type="ECO:0000259" key="7">
    <source>
        <dbReference type="Pfam" id="PF25063"/>
    </source>
</evidence>
<dbReference type="PANTHER" id="PTHR14699">
    <property type="entry name" value="STI2 PROTEIN-RELATED"/>
    <property type="match status" value="1"/>
</dbReference>
<accession>A0AA39FEC7</accession>
<organism evidence="10 11">
    <name type="scientific">Microctonus hyperodae</name>
    <name type="common">Parasitoid wasp</name>
    <dbReference type="NCBI Taxonomy" id="165561"/>
    <lineage>
        <taxon>Eukaryota</taxon>
        <taxon>Metazoa</taxon>
        <taxon>Ecdysozoa</taxon>
        <taxon>Arthropoda</taxon>
        <taxon>Hexapoda</taxon>
        <taxon>Insecta</taxon>
        <taxon>Pterygota</taxon>
        <taxon>Neoptera</taxon>
        <taxon>Endopterygota</taxon>
        <taxon>Hymenoptera</taxon>
        <taxon>Apocrita</taxon>
        <taxon>Ichneumonoidea</taxon>
        <taxon>Braconidae</taxon>
        <taxon>Euphorinae</taxon>
        <taxon>Microctonus</taxon>
    </lineage>
</organism>
<dbReference type="PANTHER" id="PTHR14699:SF0">
    <property type="entry name" value="TETRATRICOPEPTIDE REPEAT PROTEIN 21 HOMOLOG"/>
    <property type="match status" value="1"/>
</dbReference>
<dbReference type="SUPFAM" id="SSF48452">
    <property type="entry name" value="TPR-like"/>
    <property type="match status" value="5"/>
</dbReference>
<dbReference type="GO" id="GO:0005929">
    <property type="term" value="C:cilium"/>
    <property type="evidence" value="ECO:0007669"/>
    <property type="project" value="GOC"/>
</dbReference>
<dbReference type="GO" id="GO:0035721">
    <property type="term" value="P:intraciliary retrograde transport"/>
    <property type="evidence" value="ECO:0007669"/>
    <property type="project" value="TreeGrafter"/>
</dbReference>
<evidence type="ECO:0000256" key="4">
    <source>
        <dbReference type="PROSITE-ProRule" id="PRU00339"/>
    </source>
</evidence>
<dbReference type="Pfam" id="PF25058">
    <property type="entry name" value="ARM_TT21"/>
    <property type="match status" value="1"/>
</dbReference>
<reference evidence="10" key="1">
    <citation type="journal article" date="2023" name="bioRxiv">
        <title>Scaffold-level genome assemblies of two parasitoid biocontrol wasps reveal the parthenogenesis mechanism and an associated novel virus.</title>
        <authorList>
            <person name="Inwood S."/>
            <person name="Skelly J."/>
            <person name="Guhlin J."/>
            <person name="Harrop T."/>
            <person name="Goldson S."/>
            <person name="Dearden P."/>
        </authorList>
    </citation>
    <scope>NUCLEOTIDE SEQUENCE</scope>
    <source>
        <strain evidence="10">Lincoln</strain>
        <tissue evidence="10">Whole body</tissue>
    </source>
</reference>
<dbReference type="InterPro" id="IPR056835">
    <property type="entry name" value="ARM_TT21_5th"/>
</dbReference>
<dbReference type="SMART" id="SM00028">
    <property type="entry name" value="TPR"/>
    <property type="match status" value="14"/>
</dbReference>
<evidence type="ECO:0000256" key="3">
    <source>
        <dbReference type="ARBA" id="ARBA00022803"/>
    </source>
</evidence>
<keyword evidence="11" id="KW-1185">Reference proteome</keyword>
<evidence type="ECO:0000313" key="11">
    <source>
        <dbReference type="Proteomes" id="UP001168972"/>
    </source>
</evidence>
<dbReference type="InterPro" id="IPR040364">
    <property type="entry name" value="TTC21A/TTC21B"/>
</dbReference>
<evidence type="ECO:0000259" key="5">
    <source>
        <dbReference type="Pfam" id="PF25060"/>
    </source>
</evidence>
<dbReference type="Pfam" id="PF25068">
    <property type="entry name" value="ARM_TT21_4th"/>
    <property type="match status" value="1"/>
</dbReference>
<dbReference type="InterPro" id="IPR011990">
    <property type="entry name" value="TPR-like_helical_dom_sf"/>
</dbReference>
<evidence type="ECO:0000313" key="10">
    <source>
        <dbReference type="EMBL" id="KAK0167923.1"/>
    </source>
</evidence>
<dbReference type="InterPro" id="IPR056836">
    <property type="entry name" value="ARM_TT21_4th"/>
</dbReference>
<comment type="similarity">
    <text evidence="1">Belongs to the TTC21 family.</text>
</comment>
<dbReference type="Pfam" id="PF25064">
    <property type="entry name" value="ARM_TT21_5th"/>
    <property type="match status" value="1"/>
</dbReference>
<comment type="caution">
    <text evidence="10">The sequence shown here is derived from an EMBL/GenBank/DDBJ whole genome shotgun (WGS) entry which is preliminary data.</text>
</comment>
<feature type="domain" description="Tetratricopeptide repeat protein 21A/21B fifth ARM repeats" evidence="8">
    <location>
        <begin position="950"/>
        <end position="1066"/>
    </location>
</feature>
<evidence type="ECO:0000259" key="9">
    <source>
        <dbReference type="Pfam" id="PF25068"/>
    </source>
</evidence>
<dbReference type="FunFam" id="1.25.40.10:FF:000219">
    <property type="entry name" value="Tetratricopeptide repeat domain 21B"/>
    <property type="match status" value="1"/>
</dbReference>
<dbReference type="Proteomes" id="UP001168972">
    <property type="component" value="Unassembled WGS sequence"/>
</dbReference>
<dbReference type="GO" id="GO:0061512">
    <property type="term" value="P:protein localization to cilium"/>
    <property type="evidence" value="ECO:0007669"/>
    <property type="project" value="TreeGrafter"/>
</dbReference>
<dbReference type="Pfam" id="PF13181">
    <property type="entry name" value="TPR_8"/>
    <property type="match status" value="1"/>
</dbReference>
<sequence length="1312" mass="150112">MENLDETDYQVVILWHCHYNYYNAMLQQSKEATHAFPTNENLKIFLAVANISTNRVQETLQISADLIESDESKLAGLLIKNAAHRLNGNKDRTIISQIDAKIRDERRKANYTSLIRAAIVLLLLKKFDKAKEYAERSYKLNSQDLDVLMINNWIDLNYSERMNNNYFSSINKEHSRRLNVLLSTAKFHQHNDSCEQAILILNALIVRYPKLCLPLIEKMICQLSCKDWDQVLDTANRILSIDANNLDAIKAKIIVTLCRDGDYSSGMKNIQLFLRNLLAAEPKNVEIIINNVQLFSRIINRDEETLNELIKIMEKLIQQNSNVCEPMIELGNIFLLMNKIKESEHWFRNAIRIDESSFSALMGLAHCQVLDKSPGAVELARQQLDFLMEIQTNSLDPRLYFMSSKLCHNDSSKALNYLTMALKLILKNVENLSYSYEYLTKLNPDFCLEIVNEYLAHSPTAMAENNDKTFENNKEQSTILILLNKIIDAYPAYGAALLMLAKVNMQNGDYEEALNALKKLLDTVDPTNVMAHLLIAKIFALQGNYQLASQSLEVGLSYNFKVRDEFLYHLIDGIVEKSDGNFDASINSLRTAMTLMDNKIINNDLYSTNISISDKATLYLELILAYGKLKKFDEANALMSEAKMQFINTMEEGRIMIANAELCLETGDIEKAINYLNDIQAEEPYYLQAHTKLAQIHLHQRKDRHAFAKCFRELVKHCPGSKTYSMLGDAYMAIQEPDRAIEAYEESLKNNPMDKILANKMGKALIKTHQYDRAINYYKDIVKNKGCGDLKLDMAELFMRMKQFDKAETSLVQELQDGRMANDQLNLEMRVKQLILLAKVQERADKINMSITTLKEAKEMQIRYVQRTATGSGIIEQKKILAEICLKMADHCTIIRDFDGAIVHYKDALQYKSGDVNALLSLAKLYMQVNDLDRGAQSCTALLNADPNNEAASVMMADLAFRKVDFETAAYHFRQLLLRRPTYWTALARLIEVSRRTGNIGDLDEWLSRAEAATEASNRDAGFYYCSGLRDWRTGKLNSALRHFNAARRDPEWGQQAIYNMIEICLDPDDDSALSSEAFNEEDVEYQDSRTMALKTAQRLLQELNPKGSPHEMLTHRLLGNFFLLSTKLKTNIERALQDCTALASQETLRDHVGPALGLATAHILLKQTPRARNHLKRVAKNIWTFEDAEYLERCWLLLAEIYVQSNKYELANELLRKVVQHNATCVRAHELSGYIAEREQNYREAAALYSQAWKFGGKTKLSVGYKLAYCCLKSKKYADAIQGCNEVLRQNSDFPRIRKEILEKSINSIRT</sequence>
<keyword evidence="2" id="KW-0677">Repeat</keyword>
<protein>
    <recommendedName>
        <fullName evidence="12">Tetratricopeptide repeat protein 21B</fullName>
    </recommendedName>
</protein>
<dbReference type="Pfam" id="PF25063">
    <property type="entry name" value="ARM_TT21_C"/>
    <property type="match status" value="1"/>
</dbReference>